<accession>A0ABP1QF52</accession>
<protein>
    <submittedName>
        <fullName evidence="1">Uncharacterized protein</fullName>
    </submittedName>
</protein>
<organism evidence="1 2">
    <name type="scientific">Orchesella dallaii</name>
    <dbReference type="NCBI Taxonomy" id="48710"/>
    <lineage>
        <taxon>Eukaryota</taxon>
        <taxon>Metazoa</taxon>
        <taxon>Ecdysozoa</taxon>
        <taxon>Arthropoda</taxon>
        <taxon>Hexapoda</taxon>
        <taxon>Collembola</taxon>
        <taxon>Entomobryomorpha</taxon>
        <taxon>Entomobryoidea</taxon>
        <taxon>Orchesellidae</taxon>
        <taxon>Orchesellinae</taxon>
        <taxon>Orchesella</taxon>
    </lineage>
</organism>
<keyword evidence="2" id="KW-1185">Reference proteome</keyword>
<comment type="caution">
    <text evidence="1">The sequence shown here is derived from an EMBL/GenBank/DDBJ whole genome shotgun (WGS) entry which is preliminary data.</text>
</comment>
<evidence type="ECO:0000313" key="1">
    <source>
        <dbReference type="EMBL" id="CAL8097573.1"/>
    </source>
</evidence>
<dbReference type="Proteomes" id="UP001642540">
    <property type="component" value="Unassembled WGS sequence"/>
</dbReference>
<name>A0ABP1QF52_9HEXA</name>
<reference evidence="1 2" key="1">
    <citation type="submission" date="2024-08" db="EMBL/GenBank/DDBJ databases">
        <authorList>
            <person name="Cucini C."/>
            <person name="Frati F."/>
        </authorList>
    </citation>
    <scope>NUCLEOTIDE SEQUENCE [LARGE SCALE GENOMIC DNA]</scope>
</reference>
<gene>
    <name evidence="1" type="ORF">ODALV1_LOCUS9675</name>
</gene>
<sequence>MTEYGASDKSEAEVSGIMEGIASPLELEAVPQFLNLWSSCRSSCVRVPDQVPDRVAVRVPDQVAVRVPDRVAVRVPGRDAVRIAVQVPGRVEVKHLEVSKAVHERSQQRKTSLILIIGLIREERRVKDSAEDKLNASTLVILDPRKLDFMTVTGHHGMKMLFNKTSFGSQHVSDVIRDYITGREMSPSGLRIYVNDSAVDMILCTMAELV</sequence>
<evidence type="ECO:0000313" key="2">
    <source>
        <dbReference type="Proteomes" id="UP001642540"/>
    </source>
</evidence>
<proteinExistence type="predicted"/>
<dbReference type="EMBL" id="CAXLJM020000029">
    <property type="protein sequence ID" value="CAL8097573.1"/>
    <property type="molecule type" value="Genomic_DNA"/>
</dbReference>